<keyword evidence="3" id="KW-1185">Reference proteome</keyword>
<evidence type="ECO:0000313" key="2">
    <source>
        <dbReference type="EMBL" id="KAK4646980.1"/>
    </source>
</evidence>
<organism evidence="2 3">
    <name type="scientific">Podospora bellae-mahoneyi</name>
    <dbReference type="NCBI Taxonomy" id="2093777"/>
    <lineage>
        <taxon>Eukaryota</taxon>
        <taxon>Fungi</taxon>
        <taxon>Dikarya</taxon>
        <taxon>Ascomycota</taxon>
        <taxon>Pezizomycotina</taxon>
        <taxon>Sordariomycetes</taxon>
        <taxon>Sordariomycetidae</taxon>
        <taxon>Sordariales</taxon>
        <taxon>Podosporaceae</taxon>
        <taxon>Podospora</taxon>
    </lineage>
</organism>
<dbReference type="InterPro" id="IPR056599">
    <property type="entry name" value="AAA_lid_fung"/>
</dbReference>
<dbReference type="InterPro" id="IPR027417">
    <property type="entry name" value="P-loop_NTPase"/>
</dbReference>
<dbReference type="EMBL" id="JAFFGZ010000002">
    <property type="protein sequence ID" value="KAK4646980.1"/>
    <property type="molecule type" value="Genomic_DNA"/>
</dbReference>
<dbReference type="SUPFAM" id="SSF52540">
    <property type="entry name" value="P-loop containing nucleoside triphosphate hydrolases"/>
    <property type="match status" value="1"/>
</dbReference>
<accession>A0ABR0FSN9</accession>
<dbReference type="Pfam" id="PF23232">
    <property type="entry name" value="AAA_lid_13"/>
    <property type="match status" value="1"/>
</dbReference>
<dbReference type="PANTHER" id="PTHR46411">
    <property type="entry name" value="FAMILY ATPASE, PUTATIVE-RELATED"/>
    <property type="match status" value="1"/>
</dbReference>
<sequence>MRRITAQIPQRARIANSYRRHHHLKTVDSPPMDPFMRGLHESYKTRADSAVIHSIMAWGGTGDCNLLLTLDRTWLCVALQRRRPHPPPGFPYTSYDLLDPTAWDLNLGPWRSRSQPQILALRLRSRLLTWPLLRAEYQPGAIDTLVMPAPRKQMMIKAWFREFTDPKDSLATSGADFIENKGRSDIPTSWWPRQCIAEYANRPLLAHLWRYRHQQEIRMEQQLSKWFRLAENGGCRMLIDEDRRLSRRRVVIFLRCIEYYRGILFLTTNRVGHFDDAFVSRIHVVIKYDPLSEDNRHQIWTQFFDKLTDERQDFIITGRAKQYVLEDDIIKKLEWNGREIRNAFQTAVAWRNSVSYREGDKSKHEGQPWTRKTLSRQFKEYLHDLHGLDEEGRAYNARARAGNQDWVRSTAK</sequence>
<dbReference type="Gene3D" id="3.40.50.300">
    <property type="entry name" value="P-loop containing nucleotide triphosphate hydrolases"/>
    <property type="match status" value="1"/>
</dbReference>
<gene>
    <name evidence="2" type="ORF">QC761_0024570</name>
</gene>
<dbReference type="GeneID" id="87891225"/>
<feature type="domain" description="AAA+ ATPase lid" evidence="1">
    <location>
        <begin position="291"/>
        <end position="387"/>
    </location>
</feature>
<proteinExistence type="predicted"/>
<evidence type="ECO:0000259" key="1">
    <source>
        <dbReference type="Pfam" id="PF23232"/>
    </source>
</evidence>
<protein>
    <recommendedName>
        <fullName evidence="1">AAA+ ATPase lid domain-containing protein</fullName>
    </recommendedName>
</protein>
<reference evidence="2 3" key="1">
    <citation type="journal article" date="2023" name="bioRxiv">
        <title>High-quality genome assemblies of four members of thePodospora anserinaspecies complex.</title>
        <authorList>
            <person name="Ament-Velasquez S.L."/>
            <person name="Vogan A.A."/>
            <person name="Wallerman O."/>
            <person name="Hartmann F."/>
            <person name="Gautier V."/>
            <person name="Silar P."/>
            <person name="Giraud T."/>
            <person name="Johannesson H."/>
        </authorList>
    </citation>
    <scope>NUCLEOTIDE SEQUENCE [LARGE SCALE GENOMIC DNA]</scope>
    <source>
        <strain evidence="2 3">CBS 112042</strain>
    </source>
</reference>
<name>A0ABR0FSN9_9PEZI</name>
<dbReference type="RefSeq" id="XP_062735956.1">
    <property type="nucleotide sequence ID" value="XM_062872125.1"/>
</dbReference>
<dbReference type="PANTHER" id="PTHR46411:SF4">
    <property type="entry name" value="AAA+ ATPASE DOMAIN-CONTAINING PROTEIN"/>
    <property type="match status" value="1"/>
</dbReference>
<dbReference type="Proteomes" id="UP001322138">
    <property type="component" value="Unassembled WGS sequence"/>
</dbReference>
<evidence type="ECO:0000313" key="3">
    <source>
        <dbReference type="Proteomes" id="UP001322138"/>
    </source>
</evidence>
<comment type="caution">
    <text evidence="2">The sequence shown here is derived from an EMBL/GenBank/DDBJ whole genome shotgun (WGS) entry which is preliminary data.</text>
</comment>